<dbReference type="OrthoDB" id="5420904at2"/>
<evidence type="ECO:0000313" key="2">
    <source>
        <dbReference type="Proteomes" id="UP000427906"/>
    </source>
</evidence>
<keyword evidence="2" id="KW-1185">Reference proteome</keyword>
<reference evidence="1 2" key="1">
    <citation type="submission" date="2019-11" db="EMBL/GenBank/DDBJ databases">
        <title>Comparative genomics of hydrocarbon-degrading Desulfosarcina strains.</title>
        <authorList>
            <person name="Watanabe M."/>
            <person name="Kojima H."/>
            <person name="Fukui M."/>
        </authorList>
    </citation>
    <scope>NUCLEOTIDE SEQUENCE [LARGE SCALE GENOMIC DNA]</scope>
    <source>
        <strain evidence="1 2">PL12</strain>
    </source>
</reference>
<proteinExistence type="predicted"/>
<organism evidence="1 2">
    <name type="scientific">Desulfosarcina alkanivorans</name>
    <dbReference type="NCBI Taxonomy" id="571177"/>
    <lineage>
        <taxon>Bacteria</taxon>
        <taxon>Pseudomonadati</taxon>
        <taxon>Thermodesulfobacteriota</taxon>
        <taxon>Desulfobacteria</taxon>
        <taxon>Desulfobacterales</taxon>
        <taxon>Desulfosarcinaceae</taxon>
        <taxon>Desulfosarcina</taxon>
    </lineage>
</organism>
<evidence type="ECO:0000313" key="1">
    <source>
        <dbReference type="EMBL" id="BBO66819.1"/>
    </source>
</evidence>
<sequence>MAHEDAGHYGAKHPDGKIDTAIADEILEKEKDGRITCAAAHMIAKRHACPPKMVGMNIDLLEKRICKCQLGLYGYGSKKGKAVDASTPVGKELEKAIGAAMDGDRISCEAAWGVAKRLNLAKIEVSNACEALGIKICNCQLGAF</sequence>
<gene>
    <name evidence="1" type="ORF">DSCA_07490</name>
</gene>
<name>A0A5K7YGC1_9BACT</name>
<dbReference type="RefSeq" id="WP_155315149.1">
    <property type="nucleotide sequence ID" value="NZ_AP021874.1"/>
</dbReference>
<dbReference type="Proteomes" id="UP000427906">
    <property type="component" value="Chromosome"/>
</dbReference>
<dbReference type="EMBL" id="AP021874">
    <property type="protein sequence ID" value="BBO66819.1"/>
    <property type="molecule type" value="Genomic_DNA"/>
</dbReference>
<accession>A0A5K7YGC1</accession>
<dbReference type="KEGG" id="dalk:DSCA_07490"/>
<dbReference type="AlphaFoldDB" id="A0A5K7YGC1"/>
<protein>
    <submittedName>
        <fullName evidence="1">Uncharacterized protein</fullName>
    </submittedName>
</protein>